<evidence type="ECO:0000256" key="2">
    <source>
        <dbReference type="ARBA" id="ARBA00005745"/>
    </source>
</evidence>
<dbReference type="InterPro" id="IPR047692">
    <property type="entry name" value="T4P_ComGB"/>
</dbReference>
<proteinExistence type="inferred from homology"/>
<comment type="similarity">
    <text evidence="2">Belongs to the GSP F family.</text>
</comment>
<feature type="transmembrane region" description="Helical" evidence="7">
    <location>
        <begin position="168"/>
        <end position="185"/>
    </location>
</feature>
<feature type="transmembrane region" description="Helical" evidence="7">
    <location>
        <begin position="125"/>
        <end position="148"/>
    </location>
</feature>
<keyword evidence="3" id="KW-1003">Cell membrane</keyword>
<dbReference type="PANTHER" id="PTHR30012">
    <property type="entry name" value="GENERAL SECRETION PATHWAY PROTEIN"/>
    <property type="match status" value="1"/>
</dbReference>
<dbReference type="Gene3D" id="1.20.81.30">
    <property type="entry name" value="Type II secretion system (T2SS), domain F"/>
    <property type="match status" value="2"/>
</dbReference>
<dbReference type="InterPro" id="IPR042094">
    <property type="entry name" value="T2SS_GspF_sf"/>
</dbReference>
<accession>A0ABZ0Q4Q8</accession>
<keyword evidence="5 7" id="KW-1133">Transmembrane helix</keyword>
<evidence type="ECO:0000256" key="4">
    <source>
        <dbReference type="ARBA" id="ARBA00022692"/>
    </source>
</evidence>
<evidence type="ECO:0000256" key="6">
    <source>
        <dbReference type="ARBA" id="ARBA00023136"/>
    </source>
</evidence>
<feature type="domain" description="Type II secretion system protein GspF" evidence="8">
    <location>
        <begin position="31"/>
        <end position="149"/>
    </location>
</feature>
<reference evidence="10" key="1">
    <citation type="submission" date="2024-06" db="EMBL/GenBank/DDBJ databases">
        <authorList>
            <person name="Chang H.C."/>
            <person name="Mun S.Y."/>
        </authorList>
    </citation>
    <scope>NUCLEOTIDE SEQUENCE [LARGE SCALE GENOMIC DNA]</scope>
    <source>
        <strain evidence="10">KT1</strain>
    </source>
</reference>
<dbReference type="EMBL" id="CP104778">
    <property type="protein sequence ID" value="WPC21133.1"/>
    <property type="molecule type" value="Genomic_DNA"/>
</dbReference>
<keyword evidence="10" id="KW-1185">Reference proteome</keyword>
<sequence length="350" mass="40143">MKKNIKSIIFQRKHYWNIKKGKFSIKTQAKFFMLLADLLRVGFSLGEALNFIKVIIPRKAKQIDQIIATLEHGDPFSMAIKPFLNENIYYQVLISEKHGDLSVSLQALGTYLTAKQKQQTKLLQLLEYPFLLLTFLGALLVGMKIYIFPELSLWNSATQVHKIKFSNVLIFIALVTLIGCLYIYIKRFLKKPIVKRVEVICRIPIVGNVYRTYCHYYLSLNLAMLLKSGLGIKSICAMLANFSSTSLLYQIGTALEKQLSEGRKTSSFVKRYPFIPEELNVLMNKGNTAEGLGQELVMFSKIKYQKLTKQIERLIGLIQPLMFLLIGLVIVLMYLSMLLPMYHSMEGVYK</sequence>
<name>A0ABZ0Q4Q8_9LACO</name>
<dbReference type="InterPro" id="IPR003004">
    <property type="entry name" value="GspF/PilC"/>
</dbReference>
<evidence type="ECO:0000256" key="3">
    <source>
        <dbReference type="ARBA" id="ARBA00022475"/>
    </source>
</evidence>
<keyword evidence="6 7" id="KW-0472">Membrane</keyword>
<evidence type="ECO:0000256" key="7">
    <source>
        <dbReference type="SAM" id="Phobius"/>
    </source>
</evidence>
<evidence type="ECO:0000256" key="1">
    <source>
        <dbReference type="ARBA" id="ARBA00004651"/>
    </source>
</evidence>
<feature type="transmembrane region" description="Helical" evidence="7">
    <location>
        <begin position="314"/>
        <end position="335"/>
    </location>
</feature>
<evidence type="ECO:0000313" key="10">
    <source>
        <dbReference type="Proteomes" id="UP001302696"/>
    </source>
</evidence>
<evidence type="ECO:0000259" key="8">
    <source>
        <dbReference type="Pfam" id="PF00482"/>
    </source>
</evidence>
<comment type="subcellular location">
    <subcellularLocation>
        <location evidence="1">Cell membrane</location>
        <topology evidence="1">Multi-pass membrane protein</topology>
    </subcellularLocation>
</comment>
<evidence type="ECO:0000256" key="5">
    <source>
        <dbReference type="ARBA" id="ARBA00022989"/>
    </source>
</evidence>
<organism evidence="9 10">
    <name type="scientific">Pediococcus inopinatus</name>
    <dbReference type="NCBI Taxonomy" id="114090"/>
    <lineage>
        <taxon>Bacteria</taxon>
        <taxon>Bacillati</taxon>
        <taxon>Bacillota</taxon>
        <taxon>Bacilli</taxon>
        <taxon>Lactobacillales</taxon>
        <taxon>Lactobacillaceae</taxon>
        <taxon>Pediococcus</taxon>
    </lineage>
</organism>
<evidence type="ECO:0000313" key="9">
    <source>
        <dbReference type="EMBL" id="WPC21133.1"/>
    </source>
</evidence>
<gene>
    <name evidence="9" type="primary">comGB</name>
    <name evidence="9" type="ORF">N6G96_07570</name>
</gene>
<dbReference type="PANTHER" id="PTHR30012:SF0">
    <property type="entry name" value="TYPE II SECRETION SYSTEM PROTEIN F-RELATED"/>
    <property type="match status" value="1"/>
</dbReference>
<dbReference type="Proteomes" id="UP001302696">
    <property type="component" value="Chromosome"/>
</dbReference>
<keyword evidence="4 7" id="KW-0812">Transmembrane</keyword>
<protein>
    <submittedName>
        <fullName evidence="9">Competence type IV pilus assembly protein ComGB</fullName>
    </submittedName>
</protein>
<feature type="domain" description="Type II secretion system protein GspF" evidence="8">
    <location>
        <begin position="221"/>
        <end position="340"/>
    </location>
</feature>
<dbReference type="NCBIfam" id="NF041012">
    <property type="entry name" value="T4P_ComGB"/>
    <property type="match status" value="1"/>
</dbReference>
<dbReference type="InterPro" id="IPR018076">
    <property type="entry name" value="T2SS_GspF_dom"/>
</dbReference>
<dbReference type="Pfam" id="PF00482">
    <property type="entry name" value="T2SSF"/>
    <property type="match status" value="2"/>
</dbReference>
<dbReference type="RefSeq" id="WP_156486339.1">
    <property type="nucleotide sequence ID" value="NZ_BBIM01000033.1"/>
</dbReference>